<keyword evidence="3" id="KW-0964">Secreted</keyword>
<sequence length="141" mass="15720">MSSSKEFAVPTHIIQNKTIASNSYHDYKVVGCRGKNGQSSGSSFDDKTGVLFYTLLNKNAVGCWNSKKEYKTETNGIVASDPVTMIFPNDLKVDKNGTLWVLTDRLPNFWFSKLDFNDVNFRIFSISTQDAIKGTVCDNSS</sequence>
<protein>
    <submittedName>
        <fullName evidence="4">Uncharacterized protein</fullName>
    </submittedName>
</protein>
<dbReference type="Pfam" id="PF03022">
    <property type="entry name" value="MRJP"/>
    <property type="match status" value="1"/>
</dbReference>
<evidence type="ECO:0000256" key="1">
    <source>
        <dbReference type="ARBA" id="ARBA00004613"/>
    </source>
</evidence>
<name>A3EXN6_MACHI</name>
<organism evidence="4">
    <name type="scientific">Maconellicoccus hirsutus</name>
    <name type="common">Pink hibiscus mealybug</name>
    <dbReference type="NCBI Taxonomy" id="177089"/>
    <lineage>
        <taxon>Eukaryota</taxon>
        <taxon>Metazoa</taxon>
        <taxon>Ecdysozoa</taxon>
        <taxon>Arthropoda</taxon>
        <taxon>Hexapoda</taxon>
        <taxon>Insecta</taxon>
        <taxon>Pterygota</taxon>
        <taxon>Neoptera</taxon>
        <taxon>Paraneoptera</taxon>
        <taxon>Hemiptera</taxon>
        <taxon>Sternorrhyncha</taxon>
        <taxon>Coccoidea</taxon>
        <taxon>Pseudococcidae</taxon>
        <taxon>Maconellicoccus</taxon>
    </lineage>
</organism>
<dbReference type="AlphaFoldDB" id="A3EXN6"/>
<dbReference type="SUPFAM" id="SSF63829">
    <property type="entry name" value="Calcium-dependent phosphotriesterase"/>
    <property type="match status" value="1"/>
</dbReference>
<comment type="subcellular location">
    <subcellularLocation>
        <location evidence="1">Secreted</location>
    </subcellularLocation>
</comment>
<reference evidence="4" key="1">
    <citation type="submission" date="2006-10" db="EMBL/GenBank/DDBJ databases">
        <title>Expressed genes of the pink hibiscus mealybug, Maconellicoccus hirsutus.</title>
        <authorList>
            <person name="Hunter W.B."/>
            <person name="Hunnicutt L.E."/>
        </authorList>
    </citation>
    <scope>NUCLEOTIDE SEQUENCE</scope>
</reference>
<dbReference type="PANTHER" id="PTHR10009:SF11">
    <property type="entry name" value="RH54244P"/>
    <property type="match status" value="1"/>
</dbReference>
<dbReference type="GO" id="GO:0005576">
    <property type="term" value="C:extracellular region"/>
    <property type="evidence" value="ECO:0007669"/>
    <property type="project" value="UniProtKB-SubCell"/>
</dbReference>
<comment type="similarity">
    <text evidence="2">Belongs to the major royal jelly protein family.</text>
</comment>
<accession>A3EXN6</accession>
<evidence type="ECO:0000313" key="4">
    <source>
        <dbReference type="EMBL" id="ABN11946.1"/>
    </source>
</evidence>
<dbReference type="EMBL" id="EF091954">
    <property type="protein sequence ID" value="ABN11946.1"/>
    <property type="molecule type" value="mRNA"/>
</dbReference>
<proteinExistence type="evidence at transcript level"/>
<evidence type="ECO:0000256" key="2">
    <source>
        <dbReference type="ARBA" id="ARBA00009127"/>
    </source>
</evidence>
<dbReference type="InterPro" id="IPR011042">
    <property type="entry name" value="6-blade_b-propeller_TolB-like"/>
</dbReference>
<evidence type="ECO:0000256" key="3">
    <source>
        <dbReference type="ARBA" id="ARBA00022525"/>
    </source>
</evidence>
<feature type="non-terminal residue" evidence="4">
    <location>
        <position position="1"/>
    </location>
</feature>
<dbReference type="PANTHER" id="PTHR10009">
    <property type="entry name" value="PROTEIN YELLOW-RELATED"/>
    <property type="match status" value="1"/>
</dbReference>
<dbReference type="InterPro" id="IPR017996">
    <property type="entry name" value="MRJP/yellow-related"/>
</dbReference>
<dbReference type="Gene3D" id="2.120.10.30">
    <property type="entry name" value="TolB, C-terminal domain"/>
    <property type="match status" value="1"/>
</dbReference>